<comment type="subcellular location">
    <subcellularLocation>
        <location evidence="1">Cell outer membrane</location>
    </subcellularLocation>
</comment>
<evidence type="ECO:0000256" key="1">
    <source>
        <dbReference type="ARBA" id="ARBA00004442"/>
    </source>
</evidence>
<keyword evidence="8" id="KW-1185">Reference proteome</keyword>
<reference evidence="7" key="2">
    <citation type="submission" date="2020-09" db="EMBL/GenBank/DDBJ databases">
        <authorList>
            <person name="Sun Q."/>
            <person name="Zhou Y."/>
        </authorList>
    </citation>
    <scope>NUCLEOTIDE SEQUENCE</scope>
    <source>
        <strain evidence="7">CGMCC 1.12214</strain>
    </source>
</reference>
<evidence type="ECO:0000256" key="5">
    <source>
        <dbReference type="ARBA" id="ARBA00023237"/>
    </source>
</evidence>
<dbReference type="InterPro" id="IPR010583">
    <property type="entry name" value="MipA"/>
</dbReference>
<feature type="signal peptide" evidence="6">
    <location>
        <begin position="1"/>
        <end position="19"/>
    </location>
</feature>
<evidence type="ECO:0000256" key="3">
    <source>
        <dbReference type="ARBA" id="ARBA00022729"/>
    </source>
</evidence>
<keyword evidence="3 6" id="KW-0732">Signal</keyword>
<evidence type="ECO:0000256" key="6">
    <source>
        <dbReference type="SAM" id="SignalP"/>
    </source>
</evidence>
<comment type="caution">
    <text evidence="7">The sequence shown here is derived from an EMBL/GenBank/DDBJ whole genome shotgun (WGS) entry which is preliminary data.</text>
</comment>
<dbReference type="AlphaFoldDB" id="A0A917IAB0"/>
<dbReference type="PANTHER" id="PTHR38776">
    <property type="entry name" value="MLTA-INTERACTING PROTEIN-RELATED"/>
    <property type="match status" value="1"/>
</dbReference>
<accession>A0A917IAB0</accession>
<reference evidence="7" key="1">
    <citation type="journal article" date="2014" name="Int. J. Syst. Evol. Microbiol.">
        <title>Complete genome sequence of Corynebacterium casei LMG S-19264T (=DSM 44701T), isolated from a smear-ripened cheese.</title>
        <authorList>
            <consortium name="US DOE Joint Genome Institute (JGI-PGF)"/>
            <person name="Walter F."/>
            <person name="Albersmeier A."/>
            <person name="Kalinowski J."/>
            <person name="Ruckert C."/>
        </authorList>
    </citation>
    <scope>NUCLEOTIDE SEQUENCE</scope>
    <source>
        <strain evidence="7">CGMCC 1.12214</strain>
    </source>
</reference>
<dbReference type="Pfam" id="PF06629">
    <property type="entry name" value="MipA"/>
    <property type="match status" value="1"/>
</dbReference>
<dbReference type="EMBL" id="BMES01000002">
    <property type="protein sequence ID" value="GGH25799.1"/>
    <property type="molecule type" value="Genomic_DNA"/>
</dbReference>
<evidence type="ECO:0000313" key="8">
    <source>
        <dbReference type="Proteomes" id="UP000603912"/>
    </source>
</evidence>
<evidence type="ECO:0000313" key="7">
    <source>
        <dbReference type="EMBL" id="GGH25799.1"/>
    </source>
</evidence>
<keyword evidence="4" id="KW-0472">Membrane</keyword>
<organism evidence="7 8">
    <name type="scientific">Alsobacter metallidurans</name>
    <dbReference type="NCBI Taxonomy" id="340221"/>
    <lineage>
        <taxon>Bacteria</taxon>
        <taxon>Pseudomonadati</taxon>
        <taxon>Pseudomonadota</taxon>
        <taxon>Alphaproteobacteria</taxon>
        <taxon>Hyphomicrobiales</taxon>
        <taxon>Alsobacteraceae</taxon>
        <taxon>Alsobacter</taxon>
    </lineage>
</organism>
<dbReference type="SUPFAM" id="SSF56935">
    <property type="entry name" value="Porins"/>
    <property type="match status" value="1"/>
</dbReference>
<dbReference type="GO" id="GO:0009279">
    <property type="term" value="C:cell outer membrane"/>
    <property type="evidence" value="ECO:0007669"/>
    <property type="project" value="UniProtKB-SubCell"/>
</dbReference>
<keyword evidence="5" id="KW-0998">Cell outer membrane</keyword>
<evidence type="ECO:0000256" key="4">
    <source>
        <dbReference type="ARBA" id="ARBA00023136"/>
    </source>
</evidence>
<dbReference type="PANTHER" id="PTHR38776:SF1">
    <property type="entry name" value="MLTA-INTERACTING PROTEIN-RELATED"/>
    <property type="match status" value="1"/>
</dbReference>
<dbReference type="Proteomes" id="UP000603912">
    <property type="component" value="Unassembled WGS sequence"/>
</dbReference>
<gene>
    <name evidence="7" type="ORF">GCM10007036_33140</name>
</gene>
<sequence length="276" mass="29437">MGVACSIVLPAIGVSSAQAADAVEAPIAVGSQPAGWLLTVRGNVVVSPDFPGSKDYGFLAYPSLSLRRTDEPEGFKAPDDGVSFALFGDSRWNVGVVARYQSGRYREDNRALYGIRDAKWSLEPGLFGEFWPLADTLRVRGELRYGINGYNGLVGSLALDYVQRIGNLTLAIGPRVAIAGGEYMNAYFGVSQQDAQWNGAVTPYKADPGVKSVGVAASATYQWNDQWATTVRGGYDRLTGSAADSPIVRNLGSRDQFSVGASASYSFQLGGGGWKR</sequence>
<evidence type="ECO:0000256" key="2">
    <source>
        <dbReference type="ARBA" id="ARBA00005722"/>
    </source>
</evidence>
<feature type="chain" id="PRO_5037692232" evidence="6">
    <location>
        <begin position="20"/>
        <end position="276"/>
    </location>
</feature>
<protein>
    <submittedName>
        <fullName evidence="7">Membrane protein</fullName>
    </submittedName>
</protein>
<proteinExistence type="inferred from homology"/>
<name>A0A917IAB0_9HYPH</name>
<comment type="similarity">
    <text evidence="2">Belongs to the MipA/OmpV family.</text>
</comment>